<dbReference type="EMBL" id="JACHHQ010000008">
    <property type="protein sequence ID" value="MBB5201851.1"/>
    <property type="molecule type" value="Genomic_DNA"/>
</dbReference>
<dbReference type="Proteomes" id="UP000571084">
    <property type="component" value="Unassembled WGS sequence"/>
</dbReference>
<name>A0A840RZD3_9BURK</name>
<gene>
    <name evidence="3" type="ORF">HNR39_003709</name>
</gene>
<reference evidence="3 4" key="1">
    <citation type="submission" date="2020-08" db="EMBL/GenBank/DDBJ databases">
        <title>Genomic Encyclopedia of Type Strains, Phase IV (KMG-IV): sequencing the most valuable type-strain genomes for metagenomic binning, comparative biology and taxonomic classification.</title>
        <authorList>
            <person name="Goeker M."/>
        </authorList>
    </citation>
    <scope>NUCLEOTIDE SEQUENCE [LARGE SCALE GENOMIC DNA]</scope>
    <source>
        <strain evidence="3 4">DSM 23240</strain>
    </source>
</reference>
<sequence>MAIVHCKVEPSLFPLVLLIMLVLSAYSADSGSEAGTGQDGRASPVEKYGDDQSDVTTAYSAKATKGNDIY</sequence>
<evidence type="ECO:0000256" key="1">
    <source>
        <dbReference type="SAM" id="MobiDB-lite"/>
    </source>
</evidence>
<feature type="signal peptide" evidence="2">
    <location>
        <begin position="1"/>
        <end position="27"/>
    </location>
</feature>
<dbReference type="RefSeq" id="WP_168057154.1">
    <property type="nucleotide sequence ID" value="NZ_JAAOZT010000017.1"/>
</dbReference>
<protein>
    <submittedName>
        <fullName evidence="3">Uncharacterized protein</fullName>
    </submittedName>
</protein>
<accession>A0A840RZD3</accession>
<proteinExistence type="predicted"/>
<feature type="chain" id="PRO_5032364858" evidence="2">
    <location>
        <begin position="28"/>
        <end position="70"/>
    </location>
</feature>
<organism evidence="3 4">
    <name type="scientific">Glaciimonas immobilis</name>
    <dbReference type="NCBI Taxonomy" id="728004"/>
    <lineage>
        <taxon>Bacteria</taxon>
        <taxon>Pseudomonadati</taxon>
        <taxon>Pseudomonadota</taxon>
        <taxon>Betaproteobacteria</taxon>
        <taxon>Burkholderiales</taxon>
        <taxon>Oxalobacteraceae</taxon>
        <taxon>Glaciimonas</taxon>
    </lineage>
</organism>
<evidence type="ECO:0000313" key="3">
    <source>
        <dbReference type="EMBL" id="MBB5201851.1"/>
    </source>
</evidence>
<dbReference type="AlphaFoldDB" id="A0A840RZD3"/>
<keyword evidence="4" id="KW-1185">Reference proteome</keyword>
<comment type="caution">
    <text evidence="3">The sequence shown here is derived from an EMBL/GenBank/DDBJ whole genome shotgun (WGS) entry which is preliminary data.</text>
</comment>
<evidence type="ECO:0000313" key="4">
    <source>
        <dbReference type="Proteomes" id="UP000571084"/>
    </source>
</evidence>
<keyword evidence="2" id="KW-0732">Signal</keyword>
<feature type="region of interest" description="Disordered" evidence="1">
    <location>
        <begin position="29"/>
        <end position="56"/>
    </location>
</feature>
<evidence type="ECO:0000256" key="2">
    <source>
        <dbReference type="SAM" id="SignalP"/>
    </source>
</evidence>